<comment type="caution">
    <text evidence="5">The sequence shown here is derived from an EMBL/GenBank/DDBJ whole genome shotgun (WGS) entry which is preliminary data.</text>
</comment>
<dbReference type="Pfam" id="PF13704">
    <property type="entry name" value="Glyco_tranf_2_4"/>
    <property type="match status" value="1"/>
</dbReference>
<dbReference type="GO" id="GO:0050211">
    <property type="term" value="F:procollagen galactosyltransferase activity"/>
    <property type="evidence" value="ECO:0007669"/>
    <property type="project" value="TreeGrafter"/>
</dbReference>
<dbReference type="Gene3D" id="3.90.550.10">
    <property type="entry name" value="Spore Coat Polysaccharide Biosynthesis Protein SpsA, Chain A"/>
    <property type="match status" value="1"/>
</dbReference>
<keyword evidence="4" id="KW-0732">Signal</keyword>
<dbReference type="AlphaFoldDB" id="A0AAD9J137"/>
<protein>
    <submittedName>
        <fullName evidence="5">Uncharacterized protein</fullName>
    </submittedName>
</protein>
<comment type="similarity">
    <text evidence="1">Belongs to the glycosyltransferase 25 family.</text>
</comment>
<evidence type="ECO:0000256" key="2">
    <source>
        <dbReference type="ARBA" id="ARBA00022676"/>
    </source>
</evidence>
<evidence type="ECO:0000256" key="1">
    <source>
        <dbReference type="ARBA" id="ARBA00006721"/>
    </source>
</evidence>
<keyword evidence="3" id="KW-0808">Transferase</keyword>
<dbReference type="InterPro" id="IPR050757">
    <property type="entry name" value="Collagen_mod_GT25"/>
</dbReference>
<accession>A0AAD9J137</accession>
<dbReference type="Proteomes" id="UP001208570">
    <property type="component" value="Unassembled WGS sequence"/>
</dbReference>
<reference evidence="5" key="1">
    <citation type="journal article" date="2023" name="Mol. Biol. Evol.">
        <title>Third-Generation Sequencing Reveals the Adaptive Role of the Epigenome in Three Deep-Sea Polychaetes.</title>
        <authorList>
            <person name="Perez M."/>
            <person name="Aroh O."/>
            <person name="Sun Y."/>
            <person name="Lan Y."/>
            <person name="Juniper S.K."/>
            <person name="Young C.R."/>
            <person name="Angers B."/>
            <person name="Qian P.Y."/>
        </authorList>
    </citation>
    <scope>NUCLEOTIDE SEQUENCE</scope>
    <source>
        <strain evidence="5">P08H-3</strain>
    </source>
</reference>
<dbReference type="PANTHER" id="PTHR10730">
    <property type="entry name" value="PROCOLLAGEN-LYSINE,2-OXOGLUTARATE 5-DIOXYGENASE/GLYCOSYLTRANSFERASE 25 FAMILY MEMBER"/>
    <property type="match status" value="1"/>
</dbReference>
<dbReference type="EMBL" id="JAODUP010000790">
    <property type="protein sequence ID" value="KAK2144058.1"/>
    <property type="molecule type" value="Genomic_DNA"/>
</dbReference>
<gene>
    <name evidence="5" type="ORF">LSH36_790g01064</name>
</gene>
<keyword evidence="2" id="KW-0328">Glycosyltransferase</keyword>
<dbReference type="SUPFAM" id="SSF53448">
    <property type="entry name" value="Nucleotide-diphospho-sugar transferases"/>
    <property type="match status" value="1"/>
</dbReference>
<feature type="signal peptide" evidence="4">
    <location>
        <begin position="1"/>
        <end position="18"/>
    </location>
</feature>
<dbReference type="PANTHER" id="PTHR10730:SF53">
    <property type="entry name" value="GLYCOSYLTRANSFERASE 25 FAMILY MEMBER"/>
    <property type="match status" value="1"/>
</dbReference>
<dbReference type="InterPro" id="IPR029044">
    <property type="entry name" value="Nucleotide-diphossugar_trans"/>
</dbReference>
<keyword evidence="6" id="KW-1185">Reference proteome</keyword>
<proteinExistence type="inferred from homology"/>
<sequence length="168" mass="19792">MLALLVVFYILTVLSVSSDDKFTTNQFEARDRRHATVMVALLVRNKAHTLPYFLNYLERLDYPKDRMALWIRADHNIDNSLAILAKWIQHTGSAYNWIDYQKFNNGIGYTNEEGPCDWTYQRFHNVINLRQEALDAARRVWADYLFFTDSDNILVNEKVLLDLISQQK</sequence>
<organism evidence="5 6">
    <name type="scientific">Paralvinella palmiformis</name>
    <dbReference type="NCBI Taxonomy" id="53620"/>
    <lineage>
        <taxon>Eukaryota</taxon>
        <taxon>Metazoa</taxon>
        <taxon>Spiralia</taxon>
        <taxon>Lophotrochozoa</taxon>
        <taxon>Annelida</taxon>
        <taxon>Polychaeta</taxon>
        <taxon>Sedentaria</taxon>
        <taxon>Canalipalpata</taxon>
        <taxon>Terebellida</taxon>
        <taxon>Terebelliformia</taxon>
        <taxon>Alvinellidae</taxon>
        <taxon>Paralvinella</taxon>
    </lineage>
</organism>
<feature type="chain" id="PRO_5041910606" evidence="4">
    <location>
        <begin position="19"/>
        <end position="168"/>
    </location>
</feature>
<evidence type="ECO:0000256" key="4">
    <source>
        <dbReference type="SAM" id="SignalP"/>
    </source>
</evidence>
<evidence type="ECO:0000313" key="6">
    <source>
        <dbReference type="Proteomes" id="UP001208570"/>
    </source>
</evidence>
<name>A0AAD9J137_9ANNE</name>
<evidence type="ECO:0000313" key="5">
    <source>
        <dbReference type="EMBL" id="KAK2144058.1"/>
    </source>
</evidence>
<evidence type="ECO:0000256" key="3">
    <source>
        <dbReference type="ARBA" id="ARBA00022679"/>
    </source>
</evidence>